<comment type="caution">
    <text evidence="2">The sequence shown here is derived from an EMBL/GenBank/DDBJ whole genome shotgun (WGS) entry which is preliminary data.</text>
</comment>
<keyword evidence="1" id="KW-0812">Transmembrane</keyword>
<accession>A0ABU2BNS7</accession>
<organism evidence="2 3">
    <name type="scientific">Paeniglutamicibacter sulfureus</name>
    <dbReference type="NCBI Taxonomy" id="43666"/>
    <lineage>
        <taxon>Bacteria</taxon>
        <taxon>Bacillati</taxon>
        <taxon>Actinomycetota</taxon>
        <taxon>Actinomycetes</taxon>
        <taxon>Micrococcales</taxon>
        <taxon>Micrococcaceae</taxon>
        <taxon>Paeniglutamicibacter</taxon>
    </lineage>
</organism>
<feature type="transmembrane region" description="Helical" evidence="1">
    <location>
        <begin position="58"/>
        <end position="81"/>
    </location>
</feature>
<evidence type="ECO:0000313" key="3">
    <source>
        <dbReference type="Proteomes" id="UP001183817"/>
    </source>
</evidence>
<keyword evidence="1" id="KW-1133">Transmembrane helix</keyword>
<keyword evidence="1" id="KW-0472">Membrane</keyword>
<sequence>MDSEAQVDDRPPRHLLVVDCVVSIILLVVQPVVAIVLFFLAALAGSSSFHQTQSVPQWAVTTVIVLVFAVPLVAAVFTIARMVNDRVLGAVADHGNDNPDGLFPVLVWGIALNPVGAFPLTN</sequence>
<gene>
    <name evidence="2" type="ORF">J2S64_003976</name>
</gene>
<dbReference type="EMBL" id="JAVDYI010000001">
    <property type="protein sequence ID" value="MDR7360285.1"/>
    <property type="molecule type" value="Genomic_DNA"/>
</dbReference>
<evidence type="ECO:0000313" key="2">
    <source>
        <dbReference type="EMBL" id="MDR7360285.1"/>
    </source>
</evidence>
<reference evidence="2 3" key="1">
    <citation type="submission" date="2023-07" db="EMBL/GenBank/DDBJ databases">
        <title>Sequencing the genomes of 1000 actinobacteria strains.</title>
        <authorList>
            <person name="Klenk H.-P."/>
        </authorList>
    </citation>
    <scope>NUCLEOTIDE SEQUENCE [LARGE SCALE GENOMIC DNA]</scope>
    <source>
        <strain evidence="2 3">DSM 20167</strain>
    </source>
</reference>
<dbReference type="Proteomes" id="UP001183817">
    <property type="component" value="Unassembled WGS sequence"/>
</dbReference>
<feature type="transmembrane region" description="Helical" evidence="1">
    <location>
        <begin position="21"/>
        <end position="46"/>
    </location>
</feature>
<protein>
    <submittedName>
        <fullName evidence="2">Uncharacterized protein YqgC (DUF456 family)</fullName>
    </submittedName>
</protein>
<keyword evidence="3" id="KW-1185">Reference proteome</keyword>
<name>A0ABU2BNS7_9MICC</name>
<proteinExistence type="predicted"/>
<dbReference type="RefSeq" id="WP_310293111.1">
    <property type="nucleotide sequence ID" value="NZ_BAAAWO010000001.1"/>
</dbReference>
<evidence type="ECO:0000256" key="1">
    <source>
        <dbReference type="SAM" id="Phobius"/>
    </source>
</evidence>